<proteinExistence type="inferred from homology"/>
<keyword evidence="9 17" id="KW-0812">Transmembrane</keyword>
<dbReference type="PIRSF" id="PIRSF000847">
    <property type="entry name" value="Phos_ph_gly_syn"/>
    <property type="match status" value="1"/>
</dbReference>
<dbReference type="PANTHER" id="PTHR14269:SF62">
    <property type="entry name" value="CDP-DIACYLGLYCEROL--GLYCEROL-3-PHOSPHATE 3-PHOSPHATIDYLTRANSFERASE 1, CHLOROPLASTIC"/>
    <property type="match status" value="1"/>
</dbReference>
<keyword evidence="13" id="KW-0594">Phospholipid biosynthesis</keyword>
<feature type="transmembrane region" description="Helical" evidence="17">
    <location>
        <begin position="153"/>
        <end position="175"/>
    </location>
</feature>
<evidence type="ECO:0000256" key="1">
    <source>
        <dbReference type="ARBA" id="ARBA00004141"/>
    </source>
</evidence>
<evidence type="ECO:0000256" key="9">
    <source>
        <dbReference type="ARBA" id="ARBA00022692"/>
    </source>
</evidence>
<dbReference type="PROSITE" id="PS00379">
    <property type="entry name" value="CDP_ALCOHOL_P_TRANSF"/>
    <property type="match status" value="1"/>
</dbReference>
<dbReference type="GO" id="GO:0016020">
    <property type="term" value="C:membrane"/>
    <property type="evidence" value="ECO:0007669"/>
    <property type="project" value="UniProtKB-SubCell"/>
</dbReference>
<name>A0A4R7CA14_9HYPH</name>
<evidence type="ECO:0000256" key="6">
    <source>
        <dbReference type="ARBA" id="ARBA00014944"/>
    </source>
</evidence>
<dbReference type="PANTHER" id="PTHR14269">
    <property type="entry name" value="CDP-DIACYLGLYCEROL--GLYCEROL-3-PHOSPHATE 3-PHOSPHATIDYLTRANSFERASE-RELATED"/>
    <property type="match status" value="1"/>
</dbReference>
<dbReference type="InterPro" id="IPR004570">
    <property type="entry name" value="Phosphatidylglycerol_P_synth"/>
</dbReference>
<keyword evidence="14" id="KW-1208">Phospholipid metabolism</keyword>
<dbReference type="Proteomes" id="UP000295122">
    <property type="component" value="Unassembled WGS sequence"/>
</dbReference>
<comment type="similarity">
    <text evidence="4 16">Belongs to the CDP-alcohol phosphatidyltransferase class-I family.</text>
</comment>
<dbReference type="GO" id="GO:0046474">
    <property type="term" value="P:glycerophospholipid biosynthetic process"/>
    <property type="evidence" value="ECO:0007669"/>
    <property type="project" value="TreeGrafter"/>
</dbReference>
<evidence type="ECO:0000256" key="7">
    <source>
        <dbReference type="ARBA" id="ARBA00022516"/>
    </source>
</evidence>
<comment type="subcellular location">
    <subcellularLocation>
        <location evidence="1">Membrane</location>
        <topology evidence="1">Multi-pass membrane protein</topology>
    </subcellularLocation>
</comment>
<feature type="transmembrane region" description="Helical" evidence="17">
    <location>
        <begin position="37"/>
        <end position="64"/>
    </location>
</feature>
<keyword evidence="12 17" id="KW-0472">Membrane</keyword>
<comment type="catalytic activity">
    <reaction evidence="15">
        <text>a CDP-1,2-diacyl-sn-glycerol + sn-glycerol 3-phosphate = a 1,2-diacyl-sn-glycero-3-phospho-(1'-sn-glycero-3'-phosphate) + CMP + H(+)</text>
        <dbReference type="Rhea" id="RHEA:12593"/>
        <dbReference type="ChEBI" id="CHEBI:15378"/>
        <dbReference type="ChEBI" id="CHEBI:57597"/>
        <dbReference type="ChEBI" id="CHEBI:58332"/>
        <dbReference type="ChEBI" id="CHEBI:60110"/>
        <dbReference type="ChEBI" id="CHEBI:60377"/>
        <dbReference type="EC" id="2.7.8.5"/>
    </reaction>
</comment>
<gene>
    <name evidence="18" type="ORF">EV668_2193</name>
</gene>
<dbReference type="AlphaFoldDB" id="A0A4R7CA14"/>
<dbReference type="InterPro" id="IPR000462">
    <property type="entry name" value="CDP-OH_P_trans"/>
</dbReference>
<keyword evidence="8 16" id="KW-0808">Transferase</keyword>
<dbReference type="InterPro" id="IPR048254">
    <property type="entry name" value="CDP_ALCOHOL_P_TRANSF_CS"/>
</dbReference>
<evidence type="ECO:0000256" key="5">
    <source>
        <dbReference type="ARBA" id="ARBA00013170"/>
    </source>
</evidence>
<evidence type="ECO:0000256" key="15">
    <source>
        <dbReference type="ARBA" id="ARBA00048586"/>
    </source>
</evidence>
<sequence length="204" mass="21377">MPATRAAAADDTIGRVMPLEGRPPEAGAMTLPNLITIARLVIVPVVVVMIVQGLWPLAFVLFVAAGISDAADGIIARRFHLRSELGAYLDPLADKALLVSIYVTLSVVGILPSWLTILVVSRDVMIVSAILVSRLMDRPVAIKPLLVSKANTAAQIALAALVLGGMAAGLAPGWWLSLGMITVAVLTVLSAAAYLAGWLRHMAT</sequence>
<dbReference type="InterPro" id="IPR043130">
    <property type="entry name" value="CDP-OH_PTrfase_TM_dom"/>
</dbReference>
<evidence type="ECO:0000313" key="18">
    <source>
        <dbReference type="EMBL" id="TDR94902.1"/>
    </source>
</evidence>
<keyword evidence="19" id="KW-1185">Reference proteome</keyword>
<reference evidence="18 19" key="1">
    <citation type="submission" date="2019-03" db="EMBL/GenBank/DDBJ databases">
        <title>Genomic Encyclopedia of Type Strains, Phase IV (KMG-IV): sequencing the most valuable type-strain genomes for metagenomic binning, comparative biology and taxonomic classification.</title>
        <authorList>
            <person name="Goeker M."/>
        </authorList>
    </citation>
    <scope>NUCLEOTIDE SEQUENCE [LARGE SCALE GENOMIC DNA]</scope>
    <source>
        <strain evidence="18 19">DSM 25903</strain>
    </source>
</reference>
<evidence type="ECO:0000256" key="17">
    <source>
        <dbReference type="SAM" id="Phobius"/>
    </source>
</evidence>
<evidence type="ECO:0000256" key="11">
    <source>
        <dbReference type="ARBA" id="ARBA00023098"/>
    </source>
</evidence>
<comment type="caution">
    <text evidence="18">The sequence shown here is derived from an EMBL/GenBank/DDBJ whole genome shotgun (WGS) entry which is preliminary data.</text>
</comment>
<accession>A0A4R7CA14</accession>
<keyword evidence="7" id="KW-0444">Lipid biosynthesis</keyword>
<evidence type="ECO:0000256" key="2">
    <source>
        <dbReference type="ARBA" id="ARBA00005042"/>
    </source>
</evidence>
<dbReference type="InterPro" id="IPR050324">
    <property type="entry name" value="CDP-alcohol_PTase-I"/>
</dbReference>
<evidence type="ECO:0000256" key="13">
    <source>
        <dbReference type="ARBA" id="ARBA00023209"/>
    </source>
</evidence>
<dbReference type="Pfam" id="PF01066">
    <property type="entry name" value="CDP-OH_P_transf"/>
    <property type="match status" value="1"/>
</dbReference>
<dbReference type="EMBL" id="SNZR01000011">
    <property type="protein sequence ID" value="TDR94902.1"/>
    <property type="molecule type" value="Genomic_DNA"/>
</dbReference>
<comment type="pathway">
    <text evidence="2">Phospholipid metabolism; phosphatidylglycerol biosynthesis; phosphatidylglycerol from CDP-diacylglycerol: step 1/2.</text>
</comment>
<dbReference type="EC" id="2.7.8.5" evidence="5"/>
<evidence type="ECO:0000256" key="10">
    <source>
        <dbReference type="ARBA" id="ARBA00022989"/>
    </source>
</evidence>
<dbReference type="FunFam" id="1.20.120.1760:FF:000033">
    <property type="entry name" value="CDP-alcohol phosphatidyltransferase"/>
    <property type="match status" value="1"/>
</dbReference>
<organism evidence="18 19">
    <name type="scientific">Enterovirga rhinocerotis</name>
    <dbReference type="NCBI Taxonomy" id="1339210"/>
    <lineage>
        <taxon>Bacteria</taxon>
        <taxon>Pseudomonadati</taxon>
        <taxon>Pseudomonadota</taxon>
        <taxon>Alphaproteobacteria</taxon>
        <taxon>Hyphomicrobiales</taxon>
        <taxon>Methylobacteriaceae</taxon>
        <taxon>Enterovirga</taxon>
    </lineage>
</organism>
<evidence type="ECO:0000256" key="12">
    <source>
        <dbReference type="ARBA" id="ARBA00023136"/>
    </source>
</evidence>
<comment type="pathway">
    <text evidence="3">Lipid metabolism.</text>
</comment>
<evidence type="ECO:0000256" key="14">
    <source>
        <dbReference type="ARBA" id="ARBA00023264"/>
    </source>
</evidence>
<keyword evidence="10 17" id="KW-1133">Transmembrane helix</keyword>
<keyword evidence="11" id="KW-0443">Lipid metabolism</keyword>
<evidence type="ECO:0000313" key="19">
    <source>
        <dbReference type="Proteomes" id="UP000295122"/>
    </source>
</evidence>
<dbReference type="GO" id="GO:0008444">
    <property type="term" value="F:CDP-diacylglycerol-glycerol-3-phosphate 3-phosphatidyltransferase activity"/>
    <property type="evidence" value="ECO:0007669"/>
    <property type="project" value="UniProtKB-EC"/>
</dbReference>
<evidence type="ECO:0000256" key="3">
    <source>
        <dbReference type="ARBA" id="ARBA00005189"/>
    </source>
</evidence>
<evidence type="ECO:0000256" key="16">
    <source>
        <dbReference type="RuleBase" id="RU003750"/>
    </source>
</evidence>
<feature type="transmembrane region" description="Helical" evidence="17">
    <location>
        <begin position="181"/>
        <end position="199"/>
    </location>
</feature>
<dbReference type="Gene3D" id="1.20.120.1760">
    <property type="match status" value="1"/>
</dbReference>
<evidence type="ECO:0000256" key="4">
    <source>
        <dbReference type="ARBA" id="ARBA00010441"/>
    </source>
</evidence>
<evidence type="ECO:0000256" key="8">
    <source>
        <dbReference type="ARBA" id="ARBA00022679"/>
    </source>
</evidence>
<protein>
    <recommendedName>
        <fullName evidence="6">CDP-diacylglycerol--glycerol-3-phosphate 3-phosphatidyltransferase</fullName>
        <ecNumber evidence="5">2.7.8.5</ecNumber>
    </recommendedName>
</protein>